<evidence type="ECO:0000313" key="1">
    <source>
        <dbReference type="EMBL" id="KKK96947.1"/>
    </source>
</evidence>
<gene>
    <name evidence="1" type="ORF">LCGC14_2657620</name>
</gene>
<accession>A0A0F8ZSV2</accession>
<name>A0A0F8ZSV2_9ZZZZ</name>
<sequence>DLTWAQFSKEARRGDPYRRYLPFGKDTKRRAAILEARVDELVRERDA</sequence>
<proteinExistence type="predicted"/>
<feature type="non-terminal residue" evidence="1">
    <location>
        <position position="1"/>
    </location>
</feature>
<dbReference type="EMBL" id="LAZR01046260">
    <property type="protein sequence ID" value="KKK96947.1"/>
    <property type="molecule type" value="Genomic_DNA"/>
</dbReference>
<organism evidence="1">
    <name type="scientific">marine sediment metagenome</name>
    <dbReference type="NCBI Taxonomy" id="412755"/>
    <lineage>
        <taxon>unclassified sequences</taxon>
        <taxon>metagenomes</taxon>
        <taxon>ecological metagenomes</taxon>
    </lineage>
</organism>
<dbReference type="AlphaFoldDB" id="A0A0F8ZSV2"/>
<comment type="caution">
    <text evidence="1">The sequence shown here is derived from an EMBL/GenBank/DDBJ whole genome shotgun (WGS) entry which is preliminary data.</text>
</comment>
<protein>
    <submittedName>
        <fullName evidence="1">Uncharacterized protein</fullName>
    </submittedName>
</protein>
<reference evidence="1" key="1">
    <citation type="journal article" date="2015" name="Nature">
        <title>Complex archaea that bridge the gap between prokaryotes and eukaryotes.</title>
        <authorList>
            <person name="Spang A."/>
            <person name="Saw J.H."/>
            <person name="Jorgensen S.L."/>
            <person name="Zaremba-Niedzwiedzka K."/>
            <person name="Martijn J."/>
            <person name="Lind A.E."/>
            <person name="van Eijk R."/>
            <person name="Schleper C."/>
            <person name="Guy L."/>
            <person name="Ettema T.J."/>
        </authorList>
    </citation>
    <scope>NUCLEOTIDE SEQUENCE</scope>
</reference>